<dbReference type="OrthoDB" id="1217247at2759"/>
<keyword evidence="5" id="KW-0067">ATP-binding</keyword>
<protein>
    <submittedName>
        <fullName evidence="9 10">Long chain acyl-CoA synthetase 9, chloroplastic-like</fullName>
    </submittedName>
</protein>
<dbReference type="KEGG" id="nta:107759755"/>
<sequence>MGPYVAGVLVPLVVTILLQNRRRRKKRGLPVDVSGESGYAIRNRRFSAPVETAWEGITTLAELFEYSCKKYYHKKLLGSRKLLSREMEISANGRSFEKLHLGEYEWLSYGQTFEIVCSFSSGLAQLGHKREERVAIFADTCEEWLIALQSCFRRIVTVVTIYASLGEEALCYSLNQTEVTTVICGQKELKKLVDISGQLDTVKRVICMDEIPSSALVAAGSNWTLTTFSDVEKLGRENPVDPDLPLAADIAVIMYTSGSTGLPKGVMMTHRNVLATASAVLTIVPGLGSKDVYLAYLPLAHILELAAETIVPGIGGSIGYGSPLTLTDTSNKIKKGTKGDASVLRPTVMAAVPAILDRVRDGVRKKVDASGGLSKKLFDLAYSRRQSAINGNWLGAWGLEKHFWNLLVFKKVQAILGGRIRFILSGGAPLSGDTQRFINICLGAPIGQGYGLTETCAGGTFSDYDDTSVGRVGPPLPCSYIKVK</sequence>
<dbReference type="PANTHER" id="PTHR43272">
    <property type="entry name" value="LONG-CHAIN-FATTY-ACID--COA LIGASE"/>
    <property type="match status" value="1"/>
</dbReference>
<dbReference type="GO" id="GO:0005524">
    <property type="term" value="F:ATP binding"/>
    <property type="evidence" value="ECO:0007669"/>
    <property type="project" value="UniProtKB-KW"/>
</dbReference>
<evidence type="ECO:0000256" key="3">
    <source>
        <dbReference type="ARBA" id="ARBA00022598"/>
    </source>
</evidence>
<organism evidence="10">
    <name type="scientific">Nicotiana tabacum</name>
    <name type="common">Common tobacco</name>
    <dbReference type="NCBI Taxonomy" id="4097"/>
    <lineage>
        <taxon>Eukaryota</taxon>
        <taxon>Viridiplantae</taxon>
        <taxon>Streptophyta</taxon>
        <taxon>Embryophyta</taxon>
        <taxon>Tracheophyta</taxon>
        <taxon>Spermatophyta</taxon>
        <taxon>Magnoliopsida</taxon>
        <taxon>eudicotyledons</taxon>
        <taxon>Gunneridae</taxon>
        <taxon>Pentapetalae</taxon>
        <taxon>asterids</taxon>
        <taxon>lamiids</taxon>
        <taxon>Solanales</taxon>
        <taxon>Solanaceae</taxon>
        <taxon>Nicotianoideae</taxon>
        <taxon>Nicotianeae</taxon>
        <taxon>Nicotiana</taxon>
    </lineage>
</organism>
<evidence type="ECO:0000256" key="4">
    <source>
        <dbReference type="ARBA" id="ARBA00022741"/>
    </source>
</evidence>
<dbReference type="RefSeq" id="XP_016433241.1">
    <property type="nucleotide sequence ID" value="XM_016577755.1"/>
</dbReference>
<dbReference type="UniPathway" id="UPA00372">
    <property type="reaction ID" value="UER00547"/>
</dbReference>
<evidence type="ECO:0000259" key="8">
    <source>
        <dbReference type="Pfam" id="PF00501"/>
    </source>
</evidence>
<dbReference type="InterPro" id="IPR000873">
    <property type="entry name" value="AMP-dep_synth/lig_dom"/>
</dbReference>
<keyword evidence="3" id="KW-0436">Ligase</keyword>
<dbReference type="RefSeq" id="XP_016433240.1">
    <property type="nucleotide sequence ID" value="XM_016577754.1"/>
</dbReference>
<dbReference type="OMA" id="ACKEHPG"/>
<gene>
    <name evidence="9 10" type="primary">LOC107759755</name>
</gene>
<feature type="domain" description="AMP-dependent synthetase/ligase" evidence="8">
    <location>
        <begin position="97"/>
        <end position="483"/>
    </location>
</feature>
<dbReference type="InterPro" id="IPR042099">
    <property type="entry name" value="ANL_N_sf"/>
</dbReference>
<dbReference type="GO" id="GO:0005783">
    <property type="term" value="C:endoplasmic reticulum"/>
    <property type="evidence" value="ECO:0000318"/>
    <property type="project" value="GO_Central"/>
</dbReference>
<dbReference type="InterPro" id="IPR020845">
    <property type="entry name" value="AMP-binding_CS"/>
</dbReference>
<evidence type="ECO:0000256" key="2">
    <source>
        <dbReference type="ARBA" id="ARBA00006432"/>
    </source>
</evidence>
<dbReference type="GO" id="GO:0004467">
    <property type="term" value="F:long-chain fatty acid-CoA ligase activity"/>
    <property type="evidence" value="ECO:0000318"/>
    <property type="project" value="GO_Central"/>
</dbReference>
<dbReference type="STRING" id="4097.A0A1S3X0C7"/>
<evidence type="ECO:0000256" key="1">
    <source>
        <dbReference type="ARBA" id="ARBA00004930"/>
    </source>
</evidence>
<dbReference type="PROSITE" id="PS00455">
    <property type="entry name" value="AMP_BINDING"/>
    <property type="match status" value="1"/>
</dbReference>
<keyword evidence="4" id="KW-0547">Nucleotide-binding</keyword>
<comment type="catalytic activity">
    <reaction evidence="7">
        <text>a long-chain fatty acid + ATP + CoA = a long-chain fatty acyl-CoA + AMP + diphosphate</text>
        <dbReference type="Rhea" id="RHEA:15421"/>
        <dbReference type="ChEBI" id="CHEBI:30616"/>
        <dbReference type="ChEBI" id="CHEBI:33019"/>
        <dbReference type="ChEBI" id="CHEBI:57287"/>
        <dbReference type="ChEBI" id="CHEBI:57560"/>
        <dbReference type="ChEBI" id="CHEBI:83139"/>
        <dbReference type="ChEBI" id="CHEBI:456215"/>
        <dbReference type="EC" id="6.2.1.3"/>
    </reaction>
</comment>
<evidence type="ECO:0000313" key="9">
    <source>
        <dbReference type="RefSeq" id="XP_016433240.1"/>
    </source>
</evidence>
<dbReference type="GO" id="GO:0009698">
    <property type="term" value="P:phenylpropanoid metabolic process"/>
    <property type="evidence" value="ECO:0007669"/>
    <property type="project" value="UniProtKB-KW"/>
</dbReference>
<dbReference type="PaxDb" id="4097-A0A1S3X0C7"/>
<dbReference type="Gene3D" id="3.40.50.12780">
    <property type="entry name" value="N-terminal domain of ligase-like"/>
    <property type="match status" value="1"/>
</dbReference>
<proteinExistence type="inferred from homology"/>
<evidence type="ECO:0000256" key="5">
    <source>
        <dbReference type="ARBA" id="ARBA00022840"/>
    </source>
</evidence>
<accession>A0A1S3X0C7</accession>
<dbReference type="Pfam" id="PF00501">
    <property type="entry name" value="AMP-binding"/>
    <property type="match status" value="1"/>
</dbReference>
<dbReference type="GO" id="GO:0016020">
    <property type="term" value="C:membrane"/>
    <property type="evidence" value="ECO:0000318"/>
    <property type="project" value="GO_Central"/>
</dbReference>
<keyword evidence="6" id="KW-0587">Phenylpropanoid metabolism</keyword>
<name>A0A1S3X0C7_TOBAC</name>
<dbReference type="SUPFAM" id="SSF56801">
    <property type="entry name" value="Acetyl-CoA synthetase-like"/>
    <property type="match status" value="1"/>
</dbReference>
<evidence type="ECO:0000256" key="7">
    <source>
        <dbReference type="ARBA" id="ARBA00036813"/>
    </source>
</evidence>
<comment type="pathway">
    <text evidence="1">Phytoalexin biosynthesis; 3,4',5-trihydroxystilbene biosynthesis; 3,4',5-trihydroxystilbene from trans-4-coumarate: step 1/2.</text>
</comment>
<comment type="similarity">
    <text evidence="2">Belongs to the ATP-dependent AMP-binding enzyme family.</text>
</comment>
<evidence type="ECO:0000256" key="6">
    <source>
        <dbReference type="ARBA" id="ARBA00023051"/>
    </source>
</evidence>
<dbReference type="AlphaFoldDB" id="A0A1S3X0C7"/>
<dbReference type="PANTHER" id="PTHR43272:SF83">
    <property type="entry name" value="ACYL-COA SYNTHETASE LONG-CHAIN, ISOFORM J"/>
    <property type="match status" value="1"/>
</dbReference>
<evidence type="ECO:0000313" key="10">
    <source>
        <dbReference type="RefSeq" id="XP_016433241.1"/>
    </source>
</evidence>
<reference evidence="9 10" key="1">
    <citation type="submission" date="2025-04" db="UniProtKB">
        <authorList>
            <consortium name="RefSeq"/>
        </authorList>
    </citation>
    <scope>IDENTIFICATION</scope>
</reference>